<reference evidence="2" key="2">
    <citation type="journal article" date="2014" name="ISME J.">
        <title>Microbial stratification in low pH oxic and suboxic macroscopic growths along an acid mine drainage.</title>
        <authorList>
            <person name="Mendez-Garcia C."/>
            <person name="Mesa V."/>
            <person name="Sprenger R.R."/>
            <person name="Richter M."/>
            <person name="Diez M.S."/>
            <person name="Solano J."/>
            <person name="Bargiela R."/>
            <person name="Golyshina O.V."/>
            <person name="Manteca A."/>
            <person name="Ramos J.L."/>
            <person name="Gallego J.R."/>
            <person name="Llorente I."/>
            <person name="Martins Dos Santos V.A."/>
            <person name="Jensen O.N."/>
            <person name="Pelaez A.I."/>
            <person name="Sanchez J."/>
            <person name="Ferrer M."/>
        </authorList>
    </citation>
    <scope>NUCLEOTIDE SEQUENCE</scope>
</reference>
<gene>
    <name evidence="2" type="ORF">B1A_03248</name>
</gene>
<dbReference type="InterPro" id="IPR051338">
    <property type="entry name" value="NodU/CmcH_Carbamoyltrnsfr"/>
</dbReference>
<evidence type="ECO:0000313" key="2">
    <source>
        <dbReference type="EMBL" id="EQD76784.1"/>
    </source>
</evidence>
<evidence type="ECO:0000259" key="1">
    <source>
        <dbReference type="Pfam" id="PF02543"/>
    </source>
</evidence>
<feature type="non-terminal residue" evidence="2">
    <location>
        <position position="103"/>
    </location>
</feature>
<dbReference type="EMBL" id="AUZX01002396">
    <property type="protein sequence ID" value="EQD76784.1"/>
    <property type="molecule type" value="Genomic_DNA"/>
</dbReference>
<sequence>MHLSNLVYKASQNQNPKAVWKAIGGSISESVTRRRLAGIKKSLSDKRVYMVEHHLAHAASAYYPSGFSKALIITLDGAGDGLSGSVSIGNKGSIERLAAFKAS</sequence>
<protein>
    <submittedName>
        <fullName evidence="2">Putative nodulation protein</fullName>
    </submittedName>
</protein>
<dbReference type="Gene3D" id="3.30.420.40">
    <property type="match status" value="1"/>
</dbReference>
<accession>T1D5L3</accession>
<dbReference type="InterPro" id="IPR003696">
    <property type="entry name" value="Carbtransf_dom"/>
</dbReference>
<name>T1D5L3_9ZZZZ</name>
<dbReference type="GO" id="GO:0003824">
    <property type="term" value="F:catalytic activity"/>
    <property type="evidence" value="ECO:0007669"/>
    <property type="project" value="InterPro"/>
</dbReference>
<dbReference type="PANTHER" id="PTHR34847">
    <property type="entry name" value="NODULATION PROTEIN U"/>
    <property type="match status" value="1"/>
</dbReference>
<organism evidence="2">
    <name type="scientific">mine drainage metagenome</name>
    <dbReference type="NCBI Taxonomy" id="410659"/>
    <lineage>
        <taxon>unclassified sequences</taxon>
        <taxon>metagenomes</taxon>
        <taxon>ecological metagenomes</taxon>
    </lineage>
</organism>
<comment type="caution">
    <text evidence="2">The sequence shown here is derived from an EMBL/GenBank/DDBJ whole genome shotgun (WGS) entry which is preliminary data.</text>
</comment>
<proteinExistence type="predicted"/>
<dbReference type="PANTHER" id="PTHR34847:SF1">
    <property type="entry name" value="NODULATION PROTEIN U"/>
    <property type="match status" value="1"/>
</dbReference>
<reference evidence="2" key="1">
    <citation type="submission" date="2013-08" db="EMBL/GenBank/DDBJ databases">
        <authorList>
            <person name="Mendez C."/>
            <person name="Richter M."/>
            <person name="Ferrer M."/>
            <person name="Sanchez J."/>
        </authorList>
    </citation>
    <scope>NUCLEOTIDE SEQUENCE</scope>
</reference>
<dbReference type="AlphaFoldDB" id="T1D5L3"/>
<feature type="domain" description="Carbamoyltransferase" evidence="1">
    <location>
        <begin position="29"/>
        <end position="93"/>
    </location>
</feature>
<dbReference type="Pfam" id="PF02543">
    <property type="entry name" value="Carbam_trans_N"/>
    <property type="match status" value="1"/>
</dbReference>